<organism evidence="1 2">
    <name type="scientific">Tuber aestivum</name>
    <name type="common">summer truffle</name>
    <dbReference type="NCBI Taxonomy" id="59557"/>
    <lineage>
        <taxon>Eukaryota</taxon>
        <taxon>Fungi</taxon>
        <taxon>Dikarya</taxon>
        <taxon>Ascomycota</taxon>
        <taxon>Pezizomycotina</taxon>
        <taxon>Pezizomycetes</taxon>
        <taxon>Pezizales</taxon>
        <taxon>Tuberaceae</taxon>
        <taxon>Tuber</taxon>
    </lineage>
</organism>
<protein>
    <submittedName>
        <fullName evidence="1">Uncharacterized protein</fullName>
    </submittedName>
</protein>
<evidence type="ECO:0000313" key="2">
    <source>
        <dbReference type="Proteomes" id="UP001412239"/>
    </source>
</evidence>
<keyword evidence="2" id="KW-1185">Reference proteome</keyword>
<reference evidence="1" key="1">
    <citation type="submission" date="2015-10" db="EMBL/GenBank/DDBJ databases">
        <authorList>
            <person name="Regsiter A."/>
            <person name="william w."/>
        </authorList>
    </citation>
    <scope>NUCLEOTIDE SEQUENCE</scope>
    <source>
        <strain evidence="1">Montdore</strain>
    </source>
</reference>
<dbReference type="Proteomes" id="UP001412239">
    <property type="component" value="Unassembled WGS sequence"/>
</dbReference>
<dbReference type="AlphaFoldDB" id="A0A292PXA8"/>
<name>A0A292PXA8_9PEZI</name>
<sequence length="212" mass="23308">MYTSGVASMKYDIINIVMGNIIGGSGVAGDPGWWGTTRQGRREKRGGGWGMVGTGRKSRWEWIMKREVIVFSGVFYEGDFAGEMGLFAAHGSAGFAGPHWKEKSYEDWTGILLFLAKSRAIALKESERDCLVIGGGSADRIFSFYEMPSQASTNLESWWELQLVSGLMKSIEFHIAGDHSYRLPGGERPDTPTVKARFRATVPAHSASSSAW</sequence>
<proteinExistence type="predicted"/>
<accession>A0A292PXA8</accession>
<evidence type="ECO:0000313" key="1">
    <source>
        <dbReference type="EMBL" id="CUS11258.1"/>
    </source>
</evidence>
<dbReference type="EMBL" id="LN891027">
    <property type="protein sequence ID" value="CUS11258.1"/>
    <property type="molecule type" value="Genomic_DNA"/>
</dbReference>
<gene>
    <name evidence="1" type="ORF">GSTUAT00004685001</name>
</gene>